<feature type="signal peptide" evidence="3">
    <location>
        <begin position="1"/>
        <end position="23"/>
    </location>
</feature>
<protein>
    <submittedName>
        <fullName evidence="5">Polysaccharide deacetylase family protein</fullName>
        <ecNumber evidence="5">3.-.-.-</ecNumber>
    </submittedName>
</protein>
<organism evidence="5 6">
    <name type="scientific">Metasolibacillus meyeri</name>
    <dbReference type="NCBI Taxonomy" id="1071052"/>
    <lineage>
        <taxon>Bacteria</taxon>
        <taxon>Bacillati</taxon>
        <taxon>Bacillota</taxon>
        <taxon>Bacilli</taxon>
        <taxon>Bacillales</taxon>
        <taxon>Caryophanaceae</taxon>
        <taxon>Metasolibacillus</taxon>
    </lineage>
</organism>
<evidence type="ECO:0000259" key="4">
    <source>
        <dbReference type="PROSITE" id="PS51677"/>
    </source>
</evidence>
<evidence type="ECO:0000256" key="2">
    <source>
        <dbReference type="ARBA" id="ARBA00022801"/>
    </source>
</evidence>
<dbReference type="PROSITE" id="PS51677">
    <property type="entry name" value="NODB"/>
    <property type="match status" value="2"/>
</dbReference>
<dbReference type="RefSeq" id="WP_326121144.1">
    <property type="nucleotide sequence ID" value="NZ_JARSFG010000001.1"/>
</dbReference>
<dbReference type="Pfam" id="PF01522">
    <property type="entry name" value="Polysacc_deac_1"/>
    <property type="match status" value="2"/>
</dbReference>
<accession>A0AAW9NR79</accession>
<name>A0AAW9NR79_9BACL</name>
<dbReference type="EC" id="3.-.-.-" evidence="5"/>
<dbReference type="AlphaFoldDB" id="A0AAW9NR79"/>
<keyword evidence="2 5" id="KW-0378">Hydrolase</keyword>
<keyword evidence="3" id="KW-0732">Signal</keyword>
<dbReference type="PANTHER" id="PTHR10587">
    <property type="entry name" value="GLYCOSYL TRANSFERASE-RELATED"/>
    <property type="match status" value="1"/>
</dbReference>
<proteinExistence type="predicted"/>
<dbReference type="InterPro" id="IPR050248">
    <property type="entry name" value="Polysacc_deacetylase_ArnD"/>
</dbReference>
<dbReference type="PROSITE" id="PS51257">
    <property type="entry name" value="PROKAR_LIPOPROTEIN"/>
    <property type="match status" value="1"/>
</dbReference>
<dbReference type="PANTHER" id="PTHR10587:SF133">
    <property type="entry name" value="CHITIN DEACETYLASE 1-RELATED"/>
    <property type="match status" value="1"/>
</dbReference>
<dbReference type="InterPro" id="IPR002509">
    <property type="entry name" value="NODB_dom"/>
</dbReference>
<dbReference type="SUPFAM" id="SSF88713">
    <property type="entry name" value="Glycoside hydrolase/deacetylase"/>
    <property type="match status" value="2"/>
</dbReference>
<sequence length="476" mass="54076">MRNLLLCSILLVLFLVACQSSERKETIRAVTPSIEVKESDGTLSDVIRLSNTLQPKLGLTFNGLADEDTMIKLLDELATHQMTATFFIEGMRVAQEPELVQKILAYGHEVQNGTLTFADMSELNYEQTYKEFFLANQIFEKHLGYTPQYVRSRSGDATENMRLAAAMLGLKAVVEYSINPQDRNMQSAEEIVTYIERFWSSGAIIHLNTYINPAVIEAISLLAGKANEKSYTLTTLSEVLENQYTVSKLEEIEGYDAIQMNANYEDAEPHIYYRKNTTKKEVALTFDDWASEERTKEILDVLRQYDIKSTFFLIGSGVEKDPHLAKMILDEGHEVASHSYYHRNITEMTPEELQGDIVKTHHALTYALQESPLLYFRPAQGVIDEKSAKVVAATGMKTIALYDIASFDWNTDYALQDIYNRIMERVAPGKIIVMHVLDGTETVEALPLIIEQLQQQGYTFEKLSTWIEQHSEESVD</sequence>
<comment type="caution">
    <text evidence="5">The sequence shown here is derived from an EMBL/GenBank/DDBJ whole genome shotgun (WGS) entry which is preliminary data.</text>
</comment>
<feature type="chain" id="PRO_5043623016" evidence="3">
    <location>
        <begin position="24"/>
        <end position="476"/>
    </location>
</feature>
<dbReference type="Gene3D" id="3.20.20.370">
    <property type="entry name" value="Glycoside hydrolase/deacetylase"/>
    <property type="match status" value="2"/>
</dbReference>
<reference evidence="5 6" key="1">
    <citation type="submission" date="2023-03" db="EMBL/GenBank/DDBJ databases">
        <title>Bacillus Genome Sequencing.</title>
        <authorList>
            <person name="Dunlap C."/>
        </authorList>
    </citation>
    <scope>NUCLEOTIDE SEQUENCE [LARGE SCALE GENOMIC DNA]</scope>
    <source>
        <strain evidence="5 6">B-59205</strain>
    </source>
</reference>
<dbReference type="EMBL" id="JARSFG010000001">
    <property type="protein sequence ID" value="MEC1176950.1"/>
    <property type="molecule type" value="Genomic_DNA"/>
</dbReference>
<gene>
    <name evidence="5" type="ORF">P9B03_00410</name>
</gene>
<dbReference type="Proteomes" id="UP001344888">
    <property type="component" value="Unassembled WGS sequence"/>
</dbReference>
<dbReference type="GO" id="GO:0046872">
    <property type="term" value="F:metal ion binding"/>
    <property type="evidence" value="ECO:0007669"/>
    <property type="project" value="UniProtKB-KW"/>
</dbReference>
<dbReference type="GO" id="GO:0016020">
    <property type="term" value="C:membrane"/>
    <property type="evidence" value="ECO:0007669"/>
    <property type="project" value="TreeGrafter"/>
</dbReference>
<keyword evidence="1" id="KW-0479">Metal-binding</keyword>
<dbReference type="GO" id="GO:0016810">
    <property type="term" value="F:hydrolase activity, acting on carbon-nitrogen (but not peptide) bonds"/>
    <property type="evidence" value="ECO:0007669"/>
    <property type="project" value="InterPro"/>
</dbReference>
<evidence type="ECO:0000256" key="3">
    <source>
        <dbReference type="SAM" id="SignalP"/>
    </source>
</evidence>
<evidence type="ECO:0000313" key="6">
    <source>
        <dbReference type="Proteomes" id="UP001344888"/>
    </source>
</evidence>
<evidence type="ECO:0000256" key="1">
    <source>
        <dbReference type="ARBA" id="ARBA00022723"/>
    </source>
</evidence>
<keyword evidence="6" id="KW-1185">Reference proteome</keyword>
<dbReference type="CDD" id="cd10917">
    <property type="entry name" value="CE4_NodB_like_6s_7s"/>
    <property type="match status" value="2"/>
</dbReference>
<feature type="domain" description="NodB homology" evidence="4">
    <location>
        <begin position="55"/>
        <end position="267"/>
    </location>
</feature>
<dbReference type="InterPro" id="IPR011330">
    <property type="entry name" value="Glyco_hydro/deAcase_b/a-brl"/>
</dbReference>
<evidence type="ECO:0000313" key="5">
    <source>
        <dbReference type="EMBL" id="MEC1176950.1"/>
    </source>
</evidence>
<dbReference type="GO" id="GO:0005975">
    <property type="term" value="P:carbohydrate metabolic process"/>
    <property type="evidence" value="ECO:0007669"/>
    <property type="project" value="InterPro"/>
</dbReference>
<feature type="domain" description="NodB homology" evidence="4">
    <location>
        <begin position="280"/>
        <end position="461"/>
    </location>
</feature>